<dbReference type="Proteomes" id="UP001596303">
    <property type="component" value="Unassembled WGS sequence"/>
</dbReference>
<reference evidence="4" key="1">
    <citation type="journal article" date="2019" name="Int. J. Syst. Evol. Microbiol.">
        <title>The Global Catalogue of Microorganisms (GCM) 10K type strain sequencing project: providing services to taxonomists for standard genome sequencing and annotation.</title>
        <authorList>
            <consortium name="The Broad Institute Genomics Platform"/>
            <consortium name="The Broad Institute Genome Sequencing Center for Infectious Disease"/>
            <person name="Wu L."/>
            <person name="Ma J."/>
        </authorList>
    </citation>
    <scope>NUCLEOTIDE SEQUENCE [LARGE SCALE GENOMIC DNA]</scope>
    <source>
        <strain evidence="4">CGMCC-1.15741</strain>
    </source>
</reference>
<protein>
    <submittedName>
        <fullName evidence="3">Uncharacterized protein</fullName>
    </submittedName>
</protein>
<keyword evidence="2" id="KW-0472">Membrane</keyword>
<feature type="region of interest" description="Disordered" evidence="1">
    <location>
        <begin position="1"/>
        <end position="56"/>
    </location>
</feature>
<evidence type="ECO:0000313" key="4">
    <source>
        <dbReference type="Proteomes" id="UP001596303"/>
    </source>
</evidence>
<organism evidence="3 4">
    <name type="scientific">Ponticaulis profundi</name>
    <dbReference type="NCBI Taxonomy" id="2665222"/>
    <lineage>
        <taxon>Bacteria</taxon>
        <taxon>Pseudomonadati</taxon>
        <taxon>Pseudomonadota</taxon>
        <taxon>Alphaproteobacteria</taxon>
        <taxon>Hyphomonadales</taxon>
        <taxon>Hyphomonadaceae</taxon>
        <taxon>Ponticaulis</taxon>
    </lineage>
</organism>
<comment type="caution">
    <text evidence="3">The sequence shown here is derived from an EMBL/GenBank/DDBJ whole genome shotgun (WGS) entry which is preliminary data.</text>
</comment>
<gene>
    <name evidence="3" type="ORF">ACFQDM_12785</name>
</gene>
<proteinExistence type="predicted"/>
<evidence type="ECO:0000256" key="2">
    <source>
        <dbReference type="SAM" id="Phobius"/>
    </source>
</evidence>
<name>A0ABW1SBN1_9PROT</name>
<keyword evidence="4" id="KW-1185">Reference proteome</keyword>
<keyword evidence="2" id="KW-1133">Transmembrane helix</keyword>
<keyword evidence="2" id="KW-0812">Transmembrane</keyword>
<feature type="transmembrane region" description="Helical" evidence="2">
    <location>
        <begin position="75"/>
        <end position="93"/>
    </location>
</feature>
<accession>A0ABW1SBN1</accession>
<evidence type="ECO:0000313" key="3">
    <source>
        <dbReference type="EMBL" id="MFC6198962.1"/>
    </source>
</evidence>
<feature type="transmembrane region" description="Helical" evidence="2">
    <location>
        <begin position="129"/>
        <end position="150"/>
    </location>
</feature>
<dbReference type="EMBL" id="JBHSSW010000017">
    <property type="protein sequence ID" value="MFC6198962.1"/>
    <property type="molecule type" value="Genomic_DNA"/>
</dbReference>
<sequence>MDPEDKSAPNPQHGVHPTAPSLGSDMPSPKDHKESEAAESQAPATDHGKPTVVDHPPADRKPFLAKVFAVSFSDVAQLIVICIVVGLLTRVGWSPEQTAGENMLDAAREIIVTIFSGLLWVLQHGWMPALIGALIVLPLWAIWRLLSYPFKNRQKKKKR</sequence>
<dbReference type="RefSeq" id="WP_377379628.1">
    <property type="nucleotide sequence ID" value="NZ_JBHSSW010000017.1"/>
</dbReference>
<evidence type="ECO:0000256" key="1">
    <source>
        <dbReference type="SAM" id="MobiDB-lite"/>
    </source>
</evidence>